<keyword evidence="2" id="KW-0418">Kinase</keyword>
<dbReference type="STRING" id="1328759.A0A5C2S5N6"/>
<dbReference type="AlphaFoldDB" id="A0A5C2S5N6"/>
<keyword evidence="2" id="KW-0808">Transferase</keyword>
<proteinExistence type="predicted"/>
<dbReference type="GO" id="GO:0016301">
    <property type="term" value="F:kinase activity"/>
    <property type="evidence" value="ECO:0007669"/>
    <property type="project" value="UniProtKB-KW"/>
</dbReference>
<evidence type="ECO:0000259" key="1">
    <source>
        <dbReference type="Pfam" id="PF01636"/>
    </source>
</evidence>
<dbReference type="InterPro" id="IPR002575">
    <property type="entry name" value="Aminoglycoside_PTrfase"/>
</dbReference>
<dbReference type="SUPFAM" id="SSF56112">
    <property type="entry name" value="Protein kinase-like (PK-like)"/>
    <property type="match status" value="1"/>
</dbReference>
<dbReference type="Proteomes" id="UP000313359">
    <property type="component" value="Unassembled WGS sequence"/>
</dbReference>
<reference evidence="2" key="1">
    <citation type="journal article" date="2018" name="Genome Biol. Evol.">
        <title>Genomics and development of Lentinus tigrinus, a white-rot wood-decaying mushroom with dimorphic fruiting bodies.</title>
        <authorList>
            <person name="Wu B."/>
            <person name="Xu Z."/>
            <person name="Knudson A."/>
            <person name="Carlson A."/>
            <person name="Chen N."/>
            <person name="Kovaka S."/>
            <person name="LaButti K."/>
            <person name="Lipzen A."/>
            <person name="Pennachio C."/>
            <person name="Riley R."/>
            <person name="Schakwitz W."/>
            <person name="Umezawa K."/>
            <person name="Ohm R.A."/>
            <person name="Grigoriev I.V."/>
            <person name="Nagy L.G."/>
            <person name="Gibbons J."/>
            <person name="Hibbett D."/>
        </authorList>
    </citation>
    <scope>NUCLEOTIDE SEQUENCE [LARGE SCALE GENOMIC DNA]</scope>
    <source>
        <strain evidence="2">ALCF2SS1-6</strain>
    </source>
</reference>
<dbReference type="OrthoDB" id="4177236at2759"/>
<dbReference type="EMBL" id="ML122275">
    <property type="protein sequence ID" value="RPD58508.1"/>
    <property type="molecule type" value="Genomic_DNA"/>
</dbReference>
<dbReference type="Pfam" id="PF01636">
    <property type="entry name" value="APH"/>
    <property type="match status" value="1"/>
</dbReference>
<evidence type="ECO:0000313" key="2">
    <source>
        <dbReference type="EMBL" id="RPD58508.1"/>
    </source>
</evidence>
<accession>A0A5C2S5N6</accession>
<dbReference type="InterPro" id="IPR051678">
    <property type="entry name" value="AGP_Transferase"/>
</dbReference>
<organism evidence="2 3">
    <name type="scientific">Lentinus tigrinus ALCF2SS1-6</name>
    <dbReference type="NCBI Taxonomy" id="1328759"/>
    <lineage>
        <taxon>Eukaryota</taxon>
        <taxon>Fungi</taxon>
        <taxon>Dikarya</taxon>
        <taxon>Basidiomycota</taxon>
        <taxon>Agaricomycotina</taxon>
        <taxon>Agaricomycetes</taxon>
        <taxon>Polyporales</taxon>
        <taxon>Polyporaceae</taxon>
        <taxon>Lentinus</taxon>
    </lineage>
</organism>
<keyword evidence="3" id="KW-1185">Reference proteome</keyword>
<gene>
    <name evidence="2" type="ORF">L227DRAFT_529101</name>
</gene>
<evidence type="ECO:0000313" key="3">
    <source>
        <dbReference type="Proteomes" id="UP000313359"/>
    </source>
</evidence>
<dbReference type="InterPro" id="IPR011009">
    <property type="entry name" value="Kinase-like_dom_sf"/>
</dbReference>
<feature type="domain" description="Aminoglycoside phosphotransferase" evidence="1">
    <location>
        <begin position="187"/>
        <end position="246"/>
    </location>
</feature>
<dbReference type="Gene3D" id="3.90.1200.10">
    <property type="match status" value="1"/>
</dbReference>
<dbReference type="PANTHER" id="PTHR21310:SF39">
    <property type="entry name" value="AMINOGLYCOSIDE PHOSPHOTRANSFERASE DOMAIN-CONTAINING PROTEIN"/>
    <property type="match status" value="1"/>
</dbReference>
<dbReference type="PANTHER" id="PTHR21310">
    <property type="entry name" value="AMINOGLYCOSIDE PHOSPHOTRANSFERASE-RELATED-RELATED"/>
    <property type="match status" value="1"/>
</dbReference>
<sequence length="299" mass="34150">MSIIVTDEPMLPAWAGISSSSDEELYERFQSSPHQFPSPSLLNPIDVRLIASDAVMRLGPLRDSEVFTMGYVRETSTVPVPAVLRYFGMGVLKALVMQYIPGKTLADSWAELSIWRRFLVIWAIRGHIRQLRRVRVPDTLTKTTFPGPIASEPQMCYGPMFSEYGAGPFASYDELTAWFMHKLDVNRRIRNFPPAPMTFDSSLPLVLTHLDLFPSNIILGDDGQVWLIDWEFAGFYPQWFEYASMREGWEILGRWQKSIVGFMAGYYERQLQFISCIGWALNTGVLSCSVLIWDRLAID</sequence>
<name>A0A5C2S5N6_9APHY</name>
<protein>
    <submittedName>
        <fullName evidence="2">Kinase-like protein</fullName>
    </submittedName>
</protein>